<accession>A0AAD0A9Q7</accession>
<dbReference type="AlphaFoldDB" id="A0AAD0A9Q7"/>
<protein>
    <submittedName>
        <fullName evidence="1">Uncharacterized protein</fullName>
    </submittedName>
</protein>
<sequence>MLLVICASVSQAACGEQSSDAVKRLNAKCSKASDAIQYNKKENSILYMSELDSDISSEALPSLSCITKTVGVTADELNDRVQDDGSGYLEKNGYSIGISSTGQNVMLTIEDQEK</sequence>
<evidence type="ECO:0000313" key="2">
    <source>
        <dbReference type="Proteomes" id="UP000224056"/>
    </source>
</evidence>
<organism evidence="1 2">
    <name type="scientific">Bifidobacterium asteroides DSM 20089</name>
    <dbReference type="NCBI Taxonomy" id="1437594"/>
    <lineage>
        <taxon>Bacteria</taxon>
        <taxon>Bacillati</taxon>
        <taxon>Actinomycetota</taxon>
        <taxon>Actinomycetes</taxon>
        <taxon>Bifidobacteriales</taxon>
        <taxon>Bifidobacteriaceae</taxon>
        <taxon>Bifidobacterium</taxon>
    </lineage>
</organism>
<proteinExistence type="predicted"/>
<reference evidence="1 2" key="1">
    <citation type="submission" date="2016-10" db="EMBL/GenBank/DDBJ databases">
        <title>The whole genome sequencing and assembly of B. asteroides DSM 20089 strain.</title>
        <authorList>
            <person name="Lee Y.-J."/>
            <person name="Park M.-K."/>
            <person name="Yi H."/>
            <person name="Bahn Y.-S."/>
            <person name="Kim J.F."/>
            <person name="Lee D.-W."/>
        </authorList>
    </citation>
    <scope>NUCLEOTIDE SEQUENCE [LARGE SCALE GENOMIC DNA]</scope>
    <source>
        <strain evidence="1 2">DSM 20089</strain>
    </source>
</reference>
<dbReference type="Proteomes" id="UP000224056">
    <property type="component" value="Chromosome"/>
</dbReference>
<evidence type="ECO:0000313" key="1">
    <source>
        <dbReference type="EMBL" id="ATO41478.1"/>
    </source>
</evidence>
<name>A0AAD0A9Q7_9BIFI</name>
<gene>
    <name evidence="1" type="ORF">BA20089_04480</name>
</gene>
<dbReference type="EMBL" id="CP017696">
    <property type="protein sequence ID" value="ATO41478.1"/>
    <property type="molecule type" value="Genomic_DNA"/>
</dbReference>